<sequence length="79" mass="8271">MNEHLLIGPDSRVAMPMSSSAVAVVVLLTVVFAVGLYLGVLLFGTRDALPSTVVVCPAPGTQQVAAWPKECPREAVGHE</sequence>
<evidence type="ECO:0000313" key="2">
    <source>
        <dbReference type="EMBL" id="QLY29277.1"/>
    </source>
</evidence>
<protein>
    <submittedName>
        <fullName evidence="2">Uncharacterized protein</fullName>
    </submittedName>
</protein>
<keyword evidence="1" id="KW-1133">Transmembrane helix</keyword>
<reference evidence="2 3" key="1">
    <citation type="submission" date="2020-07" db="EMBL/GenBank/DDBJ databases">
        <authorList>
            <person name="Zhuang K."/>
            <person name="Ran Y."/>
        </authorList>
    </citation>
    <scope>NUCLEOTIDE SEQUENCE [LARGE SCALE GENOMIC DNA]</scope>
    <source>
        <strain evidence="2 3">WCH-YHL-001</strain>
    </source>
</reference>
<dbReference type="AlphaFoldDB" id="A0A7D6VC10"/>
<keyword evidence="3" id="KW-1185">Reference proteome</keyword>
<feature type="transmembrane region" description="Helical" evidence="1">
    <location>
        <begin position="20"/>
        <end position="43"/>
    </location>
</feature>
<accession>A0A7D6VC10</accession>
<keyword evidence="1" id="KW-0812">Transmembrane</keyword>
<organism evidence="2 3">
    <name type="scientific">Nocardia huaxiensis</name>
    <dbReference type="NCBI Taxonomy" id="2755382"/>
    <lineage>
        <taxon>Bacteria</taxon>
        <taxon>Bacillati</taxon>
        <taxon>Actinomycetota</taxon>
        <taxon>Actinomycetes</taxon>
        <taxon>Mycobacteriales</taxon>
        <taxon>Nocardiaceae</taxon>
        <taxon>Nocardia</taxon>
    </lineage>
</organism>
<evidence type="ECO:0000313" key="3">
    <source>
        <dbReference type="Proteomes" id="UP000515512"/>
    </source>
</evidence>
<evidence type="ECO:0000256" key="1">
    <source>
        <dbReference type="SAM" id="Phobius"/>
    </source>
</evidence>
<gene>
    <name evidence="2" type="ORF">H0264_28940</name>
</gene>
<dbReference type="RefSeq" id="WP_181580482.1">
    <property type="nucleotide sequence ID" value="NZ_CP059399.1"/>
</dbReference>
<name>A0A7D6VC10_9NOCA</name>
<dbReference type="KEGG" id="nhu:H0264_28940"/>
<keyword evidence="1" id="KW-0472">Membrane</keyword>
<proteinExistence type="predicted"/>
<dbReference type="EMBL" id="CP059399">
    <property type="protein sequence ID" value="QLY29277.1"/>
    <property type="molecule type" value="Genomic_DNA"/>
</dbReference>
<dbReference type="Proteomes" id="UP000515512">
    <property type="component" value="Chromosome"/>
</dbReference>